<dbReference type="SMART" id="SM01092">
    <property type="entry name" value="CO_deh_flav_C"/>
    <property type="match status" value="1"/>
</dbReference>
<dbReference type="Gene3D" id="3.30.43.10">
    <property type="entry name" value="Uridine Diphospho-n-acetylenolpyruvylglucosamine Reductase, domain 2"/>
    <property type="match status" value="1"/>
</dbReference>
<dbReference type="InterPro" id="IPR016166">
    <property type="entry name" value="FAD-bd_PCMH"/>
</dbReference>
<dbReference type="GO" id="GO:0016491">
    <property type="term" value="F:oxidoreductase activity"/>
    <property type="evidence" value="ECO:0007669"/>
    <property type="project" value="UniProtKB-KW"/>
</dbReference>
<dbReference type="PANTHER" id="PTHR42659:SF2">
    <property type="entry name" value="XANTHINE DEHYDROGENASE SUBUNIT C-RELATED"/>
    <property type="match status" value="1"/>
</dbReference>
<dbReference type="Pfam" id="PF03450">
    <property type="entry name" value="CO_deh_flav_C"/>
    <property type="match status" value="1"/>
</dbReference>
<feature type="compositionally biased region" description="Low complexity" evidence="4">
    <location>
        <begin position="344"/>
        <end position="355"/>
    </location>
</feature>
<feature type="region of interest" description="Disordered" evidence="4">
    <location>
        <begin position="200"/>
        <end position="230"/>
    </location>
</feature>
<proteinExistence type="predicted"/>
<sequence length="371" mass="37840">MFPPSFDYHRASSVSEALSLLAELPDATLLAGGHALLPRLKNGRAEPGAVVDVSELPELIGVDVGSEATVVGAATTYATLLETGTEAGDADEESDAGGSVGDPTAGRSVLEQHAPAFLEATRAVGDRQIRNRGTVGGNLAEAHPESDLPAAALVADASVRIRGSGGEREVAVEEFLTGAFESAVGDDEIVTAVRIPHVDGWDGSNGGDAEENGSDRNEPTVDNGGAYVRKTHPTSGYAMVGVAVRVGIDDGVIASARVAANGVADTALRLSSVETALEGIDVTTEGVGERVTAAVENAPADVPEATRRGDVHASAEYRVSVLPTYVERAVRAAVDSTEAGSDGGPDSVGDSAPDSDSGRNGRRDQQGGEPR</sequence>
<dbReference type="Gene3D" id="3.30.465.10">
    <property type="match status" value="1"/>
</dbReference>
<reference evidence="6 7" key="1">
    <citation type="submission" date="2020-01" db="EMBL/GenBank/DDBJ databases">
        <title>Natronorubrum sp. JWXQ-INN 674 isolated from Inner Mongolia Autonomous Region of China.</title>
        <authorList>
            <person name="Xue Q."/>
        </authorList>
    </citation>
    <scope>NUCLEOTIDE SEQUENCE [LARGE SCALE GENOMIC DNA]</scope>
    <source>
        <strain evidence="6 7">JWXQ-INN-674</strain>
    </source>
</reference>
<evidence type="ECO:0000256" key="2">
    <source>
        <dbReference type="ARBA" id="ARBA00022827"/>
    </source>
</evidence>
<keyword evidence="3" id="KW-0560">Oxidoreductase</keyword>
<dbReference type="AlphaFoldDB" id="A0A6B0VJB5"/>
<feature type="region of interest" description="Disordered" evidence="4">
    <location>
        <begin position="86"/>
        <end position="106"/>
    </location>
</feature>
<dbReference type="InterPro" id="IPR051312">
    <property type="entry name" value="Diverse_Substr_Oxidored"/>
</dbReference>
<evidence type="ECO:0000313" key="6">
    <source>
        <dbReference type="EMBL" id="MXV61931.1"/>
    </source>
</evidence>
<feature type="domain" description="FAD-binding PCMH-type" evidence="5">
    <location>
        <begin position="1"/>
        <end position="200"/>
    </location>
</feature>
<dbReference type="OrthoDB" id="19205at2157"/>
<dbReference type="InterPro" id="IPR005107">
    <property type="entry name" value="CO_DH_flav_C"/>
</dbReference>
<organism evidence="6 7">
    <name type="scientific">Natronorubrum halalkaliphilum</name>
    <dbReference type="NCBI Taxonomy" id="2691917"/>
    <lineage>
        <taxon>Archaea</taxon>
        <taxon>Methanobacteriati</taxon>
        <taxon>Methanobacteriota</taxon>
        <taxon>Stenosarchaea group</taxon>
        <taxon>Halobacteria</taxon>
        <taxon>Halobacteriales</taxon>
        <taxon>Natrialbaceae</taxon>
        <taxon>Natronorubrum</taxon>
    </lineage>
</organism>
<dbReference type="InterPro" id="IPR016169">
    <property type="entry name" value="FAD-bd_PCMH_sub2"/>
</dbReference>
<dbReference type="SUPFAM" id="SSF55447">
    <property type="entry name" value="CO dehydrogenase flavoprotein C-terminal domain-like"/>
    <property type="match status" value="1"/>
</dbReference>
<protein>
    <submittedName>
        <fullName evidence="6">Xanthine dehydrogenase family protein subunit M</fullName>
    </submittedName>
</protein>
<dbReference type="SUPFAM" id="SSF56176">
    <property type="entry name" value="FAD-binding/transporter-associated domain-like"/>
    <property type="match status" value="1"/>
</dbReference>
<dbReference type="Gene3D" id="3.30.390.50">
    <property type="entry name" value="CO dehydrogenase flavoprotein, C-terminal domain"/>
    <property type="match status" value="1"/>
</dbReference>
<feature type="region of interest" description="Disordered" evidence="4">
    <location>
        <begin position="333"/>
        <end position="371"/>
    </location>
</feature>
<dbReference type="GO" id="GO:0071949">
    <property type="term" value="F:FAD binding"/>
    <property type="evidence" value="ECO:0007669"/>
    <property type="project" value="InterPro"/>
</dbReference>
<keyword evidence="7" id="KW-1185">Reference proteome</keyword>
<dbReference type="Proteomes" id="UP000434101">
    <property type="component" value="Unassembled WGS sequence"/>
</dbReference>
<dbReference type="InterPro" id="IPR036318">
    <property type="entry name" value="FAD-bd_PCMH-like_sf"/>
</dbReference>
<dbReference type="InterPro" id="IPR016167">
    <property type="entry name" value="FAD-bd_PCMH_sub1"/>
</dbReference>
<dbReference type="Pfam" id="PF00941">
    <property type="entry name" value="FAD_binding_5"/>
    <property type="match status" value="1"/>
</dbReference>
<keyword evidence="1" id="KW-0285">Flavoprotein</keyword>
<dbReference type="PANTHER" id="PTHR42659">
    <property type="entry name" value="XANTHINE DEHYDROGENASE SUBUNIT C-RELATED"/>
    <property type="match status" value="1"/>
</dbReference>
<evidence type="ECO:0000256" key="1">
    <source>
        <dbReference type="ARBA" id="ARBA00022630"/>
    </source>
</evidence>
<gene>
    <name evidence="6" type="ORF">GS429_07650</name>
</gene>
<dbReference type="InterPro" id="IPR002346">
    <property type="entry name" value="Mopterin_DH_FAD-bd"/>
</dbReference>
<evidence type="ECO:0000256" key="4">
    <source>
        <dbReference type="SAM" id="MobiDB-lite"/>
    </source>
</evidence>
<evidence type="ECO:0000256" key="3">
    <source>
        <dbReference type="ARBA" id="ARBA00023002"/>
    </source>
</evidence>
<evidence type="ECO:0000313" key="7">
    <source>
        <dbReference type="Proteomes" id="UP000434101"/>
    </source>
</evidence>
<name>A0A6B0VJB5_9EURY</name>
<keyword evidence="2" id="KW-0274">FAD</keyword>
<dbReference type="PROSITE" id="PS51387">
    <property type="entry name" value="FAD_PCMH"/>
    <property type="match status" value="1"/>
</dbReference>
<comment type="caution">
    <text evidence="6">The sequence shown here is derived from an EMBL/GenBank/DDBJ whole genome shotgun (WGS) entry which is preliminary data.</text>
</comment>
<dbReference type="InterPro" id="IPR036683">
    <property type="entry name" value="CO_DH_flav_C_dom_sf"/>
</dbReference>
<evidence type="ECO:0000259" key="5">
    <source>
        <dbReference type="PROSITE" id="PS51387"/>
    </source>
</evidence>
<feature type="compositionally biased region" description="Basic and acidic residues" evidence="4">
    <location>
        <begin position="356"/>
        <end position="371"/>
    </location>
</feature>
<dbReference type="RefSeq" id="WP_160064229.1">
    <property type="nucleotide sequence ID" value="NZ_WUYX01000026.1"/>
</dbReference>
<dbReference type="EMBL" id="WUYX01000026">
    <property type="protein sequence ID" value="MXV61931.1"/>
    <property type="molecule type" value="Genomic_DNA"/>
</dbReference>
<accession>A0A6B0VJB5</accession>